<evidence type="ECO:0000256" key="2">
    <source>
        <dbReference type="SAM" id="SignalP"/>
    </source>
</evidence>
<sequence length="185" mass="18847">MLLRIVSISAILGVVHVPVVQCCFAGGPLVLRARATMLRADNTASPASGVIGFVEFLQIGNVVTITGSVSGLTPGLHGFHVHENGNVGMGCLAAGGHYNPFSMAHGAPTDAVRHVGDLGNIITLGADTPIFIMDTVISLSGEYSVVGRALVIHEAGDDLNRGLSPLSAITGNAGGRVSCGIIELV</sequence>
<dbReference type="Gene3D" id="2.60.40.200">
    <property type="entry name" value="Superoxide dismutase, copper/zinc binding domain"/>
    <property type="match status" value="1"/>
</dbReference>
<keyword evidence="1" id="KW-0186">Copper</keyword>
<dbReference type="PRINTS" id="PR00068">
    <property type="entry name" value="CUZNDISMTASE"/>
</dbReference>
<dbReference type="EMBL" id="JAHQIW010007050">
    <property type="protein sequence ID" value="KAJ1371835.1"/>
    <property type="molecule type" value="Genomic_DNA"/>
</dbReference>
<keyword evidence="5" id="KW-1185">Reference proteome</keyword>
<keyword evidence="1" id="KW-0862">Zinc</keyword>
<reference evidence="4" key="1">
    <citation type="submission" date="2021-06" db="EMBL/GenBank/DDBJ databases">
        <title>Parelaphostrongylus tenuis whole genome reference sequence.</title>
        <authorList>
            <person name="Garwood T.J."/>
            <person name="Larsen P.A."/>
            <person name="Fountain-Jones N.M."/>
            <person name="Garbe J.R."/>
            <person name="Macchietto M.G."/>
            <person name="Kania S.A."/>
            <person name="Gerhold R.W."/>
            <person name="Richards J.E."/>
            <person name="Wolf T.M."/>
        </authorList>
    </citation>
    <scope>NUCLEOTIDE SEQUENCE</scope>
    <source>
        <strain evidence="4">MNPRO001-30</strain>
        <tissue evidence="4">Meninges</tissue>
    </source>
</reference>
<keyword evidence="2" id="KW-0732">Signal</keyword>
<dbReference type="GO" id="GO:0005507">
    <property type="term" value="F:copper ion binding"/>
    <property type="evidence" value="ECO:0007669"/>
    <property type="project" value="InterPro"/>
</dbReference>
<comment type="catalytic activity">
    <reaction evidence="1">
        <text>2 superoxide + 2 H(+) = H2O2 + O2</text>
        <dbReference type="Rhea" id="RHEA:20696"/>
        <dbReference type="ChEBI" id="CHEBI:15378"/>
        <dbReference type="ChEBI" id="CHEBI:15379"/>
        <dbReference type="ChEBI" id="CHEBI:16240"/>
        <dbReference type="ChEBI" id="CHEBI:18421"/>
        <dbReference type="EC" id="1.15.1.1"/>
    </reaction>
</comment>
<comment type="caution">
    <text evidence="4">The sequence shown here is derived from an EMBL/GenBank/DDBJ whole genome shotgun (WGS) entry which is preliminary data.</text>
</comment>
<dbReference type="PANTHER" id="PTHR10003">
    <property type="entry name" value="SUPEROXIDE DISMUTASE CU-ZN -RELATED"/>
    <property type="match status" value="1"/>
</dbReference>
<dbReference type="InterPro" id="IPR024134">
    <property type="entry name" value="SOD_Cu/Zn_/chaperone"/>
</dbReference>
<dbReference type="EC" id="1.15.1.1" evidence="1"/>
<organism evidence="4 5">
    <name type="scientific">Parelaphostrongylus tenuis</name>
    <name type="common">Meningeal worm</name>
    <dbReference type="NCBI Taxonomy" id="148309"/>
    <lineage>
        <taxon>Eukaryota</taxon>
        <taxon>Metazoa</taxon>
        <taxon>Ecdysozoa</taxon>
        <taxon>Nematoda</taxon>
        <taxon>Chromadorea</taxon>
        <taxon>Rhabditida</taxon>
        <taxon>Rhabditina</taxon>
        <taxon>Rhabditomorpha</taxon>
        <taxon>Strongyloidea</taxon>
        <taxon>Metastrongylidae</taxon>
        <taxon>Parelaphostrongylus</taxon>
    </lineage>
</organism>
<dbReference type="CDD" id="cd00305">
    <property type="entry name" value="Cu-Zn_Superoxide_Dismutase"/>
    <property type="match status" value="1"/>
</dbReference>
<dbReference type="Proteomes" id="UP001196413">
    <property type="component" value="Unassembled WGS sequence"/>
</dbReference>
<dbReference type="SUPFAM" id="SSF49329">
    <property type="entry name" value="Cu,Zn superoxide dismutase-like"/>
    <property type="match status" value="1"/>
</dbReference>
<evidence type="ECO:0000256" key="1">
    <source>
        <dbReference type="RuleBase" id="RU000393"/>
    </source>
</evidence>
<gene>
    <name evidence="4" type="ORF">KIN20_033866</name>
</gene>
<comment type="similarity">
    <text evidence="1">Belongs to the Cu-Zn superoxide dismutase family.</text>
</comment>
<feature type="signal peptide" evidence="2">
    <location>
        <begin position="1"/>
        <end position="22"/>
    </location>
</feature>
<dbReference type="InterPro" id="IPR001424">
    <property type="entry name" value="SOD_Cu_Zn_dom"/>
</dbReference>
<dbReference type="Pfam" id="PF00080">
    <property type="entry name" value="Sod_Cu"/>
    <property type="match status" value="1"/>
</dbReference>
<evidence type="ECO:0000313" key="4">
    <source>
        <dbReference type="EMBL" id="KAJ1371835.1"/>
    </source>
</evidence>
<dbReference type="InterPro" id="IPR018152">
    <property type="entry name" value="SOD_Cu/Zn_BS"/>
</dbReference>
<protein>
    <recommendedName>
        <fullName evidence="1">Superoxide dismutase [Cu-Zn]</fullName>
        <ecNumber evidence="1">1.15.1.1</ecNumber>
    </recommendedName>
</protein>
<dbReference type="AlphaFoldDB" id="A0AAD5R9G0"/>
<dbReference type="InterPro" id="IPR036423">
    <property type="entry name" value="SOD-like_Cu/Zn_dom_sf"/>
</dbReference>
<evidence type="ECO:0000313" key="5">
    <source>
        <dbReference type="Proteomes" id="UP001196413"/>
    </source>
</evidence>
<feature type="domain" description="Superoxide dismutase copper/zinc binding" evidence="3">
    <location>
        <begin position="51"/>
        <end position="182"/>
    </location>
</feature>
<proteinExistence type="inferred from homology"/>
<keyword evidence="1" id="KW-0560">Oxidoreductase</keyword>
<dbReference type="GO" id="GO:0004784">
    <property type="term" value="F:superoxide dismutase activity"/>
    <property type="evidence" value="ECO:0007669"/>
    <property type="project" value="UniProtKB-EC"/>
</dbReference>
<evidence type="ECO:0000259" key="3">
    <source>
        <dbReference type="Pfam" id="PF00080"/>
    </source>
</evidence>
<comment type="cofactor">
    <cofactor evidence="1">
        <name>Zn(2+)</name>
        <dbReference type="ChEBI" id="CHEBI:29105"/>
    </cofactor>
    <text evidence="1">Binds 1 zinc ion per subunit.</text>
</comment>
<name>A0AAD5R9G0_PARTN</name>
<keyword evidence="1" id="KW-0479">Metal-binding</keyword>
<comment type="function">
    <text evidence="1">Destroys radicals which are normally produced within the cells and which are toxic to biological systems.</text>
</comment>
<accession>A0AAD5R9G0</accession>
<dbReference type="PROSITE" id="PS00332">
    <property type="entry name" value="SOD_CU_ZN_2"/>
    <property type="match status" value="1"/>
</dbReference>
<feature type="chain" id="PRO_5042025891" description="Superoxide dismutase [Cu-Zn]" evidence="2">
    <location>
        <begin position="23"/>
        <end position="185"/>
    </location>
</feature>
<comment type="cofactor">
    <cofactor evidence="1">
        <name>Cu cation</name>
        <dbReference type="ChEBI" id="CHEBI:23378"/>
    </cofactor>
    <text evidence="1">Binds 1 copper ion per subunit.</text>
</comment>